<dbReference type="Proteomes" id="UP000609323">
    <property type="component" value="Unassembled WGS sequence"/>
</dbReference>
<accession>A0ABQ1G0D3</accession>
<protein>
    <submittedName>
        <fullName evidence="1">Uncharacterized protein</fullName>
    </submittedName>
</protein>
<dbReference type="RefSeq" id="WP_094094935.1">
    <property type="nucleotide sequence ID" value="NZ_BMHF01000005.1"/>
</dbReference>
<evidence type="ECO:0000313" key="1">
    <source>
        <dbReference type="EMBL" id="GGA33530.1"/>
    </source>
</evidence>
<sequence length="252" mass="27595">MTDTSNGLIYPDSLMERAAEALRLEQETSLSKELIDEAISKLSKAELMDKVLLTYKEAISSADLFRIVYAVFGIELNRVPVLNADPELAAALERTPAQTHAPLDPSAALDKQLASLSADARTSGPELRKLINAVFGVNLDAIAGLEQCRIALHSKGQWIVRTSRDLVLVWTGPGDVDVRVSPTGYFREHTGLARLPEKLRSKLIGLGYTAEEQDGMESLYYAHPGGQPVPDAFKGQTMGAIIQTLREKYMDL</sequence>
<dbReference type="EMBL" id="BMHF01000005">
    <property type="protein sequence ID" value="GGA33530.1"/>
    <property type="molecule type" value="Genomic_DNA"/>
</dbReference>
<reference evidence="2" key="1">
    <citation type="journal article" date="2019" name="Int. J. Syst. Evol. Microbiol.">
        <title>The Global Catalogue of Microorganisms (GCM) 10K type strain sequencing project: providing services to taxonomists for standard genome sequencing and annotation.</title>
        <authorList>
            <consortium name="The Broad Institute Genomics Platform"/>
            <consortium name="The Broad Institute Genome Sequencing Center for Infectious Disease"/>
            <person name="Wu L."/>
            <person name="Ma J."/>
        </authorList>
    </citation>
    <scope>NUCLEOTIDE SEQUENCE [LARGE SCALE GENOMIC DNA]</scope>
    <source>
        <strain evidence="2">CGMCC 1.15044</strain>
    </source>
</reference>
<organism evidence="1 2">
    <name type="scientific">Paenibacillus physcomitrellae</name>
    <dbReference type="NCBI Taxonomy" id="1619311"/>
    <lineage>
        <taxon>Bacteria</taxon>
        <taxon>Bacillati</taxon>
        <taxon>Bacillota</taxon>
        <taxon>Bacilli</taxon>
        <taxon>Bacillales</taxon>
        <taxon>Paenibacillaceae</taxon>
        <taxon>Paenibacillus</taxon>
    </lineage>
</organism>
<comment type="caution">
    <text evidence="1">The sequence shown here is derived from an EMBL/GenBank/DDBJ whole genome shotgun (WGS) entry which is preliminary data.</text>
</comment>
<keyword evidence="2" id="KW-1185">Reference proteome</keyword>
<proteinExistence type="predicted"/>
<name>A0ABQ1G0D3_9BACL</name>
<gene>
    <name evidence="1" type="ORF">GCM10010917_18390</name>
</gene>
<evidence type="ECO:0000313" key="2">
    <source>
        <dbReference type="Proteomes" id="UP000609323"/>
    </source>
</evidence>